<reference evidence="7" key="1">
    <citation type="submission" date="2013-08" db="EMBL/GenBank/DDBJ databases">
        <authorList>
            <person name="Mendez C."/>
            <person name="Richter M."/>
            <person name="Ferrer M."/>
            <person name="Sanchez J."/>
        </authorList>
    </citation>
    <scope>NUCLEOTIDE SEQUENCE</scope>
</reference>
<dbReference type="EMBL" id="AUZZ01009934">
    <property type="protein sequence ID" value="EQD32038.1"/>
    <property type="molecule type" value="Genomic_DNA"/>
</dbReference>
<dbReference type="GO" id="GO:0046084">
    <property type="term" value="P:adenine biosynthetic process"/>
    <property type="evidence" value="ECO:0007669"/>
    <property type="project" value="TreeGrafter"/>
</dbReference>
<dbReference type="SUPFAM" id="SSF56042">
    <property type="entry name" value="PurM C-terminal domain-like"/>
    <property type="match status" value="1"/>
</dbReference>
<dbReference type="InterPro" id="IPR010918">
    <property type="entry name" value="PurM-like_C_dom"/>
</dbReference>
<dbReference type="GO" id="GO:0005524">
    <property type="term" value="F:ATP binding"/>
    <property type="evidence" value="ECO:0007669"/>
    <property type="project" value="UniProtKB-KW"/>
</dbReference>
<sequence>GDQVAGWDLGGTGIGYFPKGRRPILGRALRPGDHLIGLPSQGFHANGYTLVRRLLAERGVDLKAPRPGGRSAVARELLRPTRIYSAVVDRVADEPTLHGLAHLSGGGVRNLVRLHDARAFVLDRWPAPPGLFGWIQQLGGLDDREMFQTFNMGIGFVLAVARGQAEEWIARLARAGARDARVIGRVAAGRGVTIPDRRLSFEGYA</sequence>
<dbReference type="PANTHER" id="PTHR10520:SF12">
    <property type="entry name" value="TRIFUNCTIONAL PURINE BIOSYNTHETIC PROTEIN ADENOSINE-3"/>
    <property type="match status" value="1"/>
</dbReference>
<evidence type="ECO:0000259" key="6">
    <source>
        <dbReference type="Pfam" id="PF02769"/>
    </source>
</evidence>
<dbReference type="Gene3D" id="3.90.650.10">
    <property type="entry name" value="PurM-like C-terminal domain"/>
    <property type="match status" value="1"/>
</dbReference>
<dbReference type="GO" id="GO:0005829">
    <property type="term" value="C:cytosol"/>
    <property type="evidence" value="ECO:0007669"/>
    <property type="project" value="TreeGrafter"/>
</dbReference>
<dbReference type="GO" id="GO:0004641">
    <property type="term" value="F:phosphoribosylformylglycinamidine cyclo-ligase activity"/>
    <property type="evidence" value="ECO:0007669"/>
    <property type="project" value="UniProtKB-EC"/>
</dbReference>
<keyword evidence="4" id="KW-0547">Nucleotide-binding</keyword>
<keyword evidence="5" id="KW-0067">ATP-binding</keyword>
<gene>
    <name evidence="7" type="ORF">B2A_13712</name>
</gene>
<organism evidence="7">
    <name type="scientific">mine drainage metagenome</name>
    <dbReference type="NCBI Taxonomy" id="410659"/>
    <lineage>
        <taxon>unclassified sequences</taxon>
        <taxon>metagenomes</taxon>
        <taxon>ecological metagenomes</taxon>
    </lineage>
</organism>
<dbReference type="GO" id="GO:0004637">
    <property type="term" value="F:phosphoribosylamine-glycine ligase activity"/>
    <property type="evidence" value="ECO:0007669"/>
    <property type="project" value="TreeGrafter"/>
</dbReference>
<feature type="domain" description="PurM-like C-terminal" evidence="6">
    <location>
        <begin position="30"/>
        <end position="194"/>
    </location>
</feature>
<dbReference type="InterPro" id="IPR036676">
    <property type="entry name" value="PurM-like_C_sf"/>
</dbReference>
<dbReference type="Pfam" id="PF02769">
    <property type="entry name" value="AIRS_C"/>
    <property type="match status" value="1"/>
</dbReference>
<evidence type="ECO:0000256" key="2">
    <source>
        <dbReference type="ARBA" id="ARBA00013047"/>
    </source>
</evidence>
<dbReference type="AlphaFoldDB" id="T0YG21"/>
<dbReference type="InterPro" id="IPR004733">
    <property type="entry name" value="PurM_cligase"/>
</dbReference>
<comment type="pathway">
    <text evidence="1">Purine metabolism; IMP biosynthesis via de novo pathway; 5-amino-1-(5-phospho-D-ribosyl)imidazole from N(2)-formyl-N(1)-(5-phospho-D-ribosyl)glycinamide: step 2/2.</text>
</comment>
<evidence type="ECO:0000313" key="7">
    <source>
        <dbReference type="EMBL" id="EQD32038.1"/>
    </source>
</evidence>
<dbReference type="GO" id="GO:0006189">
    <property type="term" value="P:'de novo' IMP biosynthetic process"/>
    <property type="evidence" value="ECO:0007669"/>
    <property type="project" value="UniProtKB-UniPathway"/>
</dbReference>
<evidence type="ECO:0000256" key="4">
    <source>
        <dbReference type="ARBA" id="ARBA00022741"/>
    </source>
</evidence>
<reference evidence="7" key="2">
    <citation type="journal article" date="2014" name="ISME J.">
        <title>Microbial stratification in low pH oxic and suboxic macroscopic growths along an acid mine drainage.</title>
        <authorList>
            <person name="Mendez-Garcia C."/>
            <person name="Mesa V."/>
            <person name="Sprenger R.R."/>
            <person name="Richter M."/>
            <person name="Diez M.S."/>
            <person name="Solano J."/>
            <person name="Bargiela R."/>
            <person name="Golyshina O.V."/>
            <person name="Manteca A."/>
            <person name="Ramos J.L."/>
            <person name="Gallego J.R."/>
            <person name="Llorente I."/>
            <person name="Martins Dos Santos V.A."/>
            <person name="Jensen O.N."/>
            <person name="Pelaez A.I."/>
            <person name="Sanchez J."/>
            <person name="Ferrer M."/>
        </authorList>
    </citation>
    <scope>NUCLEOTIDE SEQUENCE</scope>
</reference>
<evidence type="ECO:0000256" key="1">
    <source>
        <dbReference type="ARBA" id="ARBA00004686"/>
    </source>
</evidence>
<dbReference type="EC" id="6.3.3.1" evidence="2"/>
<feature type="non-terminal residue" evidence="7">
    <location>
        <position position="1"/>
    </location>
</feature>
<comment type="caution">
    <text evidence="7">The sequence shown here is derived from an EMBL/GenBank/DDBJ whole genome shotgun (WGS) entry which is preliminary data.</text>
</comment>
<evidence type="ECO:0000256" key="3">
    <source>
        <dbReference type="ARBA" id="ARBA00022598"/>
    </source>
</evidence>
<name>T0YG21_9ZZZZ</name>
<evidence type="ECO:0000256" key="5">
    <source>
        <dbReference type="ARBA" id="ARBA00022840"/>
    </source>
</evidence>
<proteinExistence type="predicted"/>
<dbReference type="PANTHER" id="PTHR10520">
    <property type="entry name" value="TRIFUNCTIONAL PURINE BIOSYNTHETIC PROTEIN ADENOSINE-3-RELATED"/>
    <property type="match status" value="1"/>
</dbReference>
<accession>T0YG21</accession>
<keyword evidence="3 7" id="KW-0436">Ligase</keyword>
<protein>
    <recommendedName>
        <fullName evidence="2">phosphoribosylformylglycinamidine cyclo-ligase</fullName>
        <ecNumber evidence="2">6.3.3.1</ecNumber>
    </recommendedName>
</protein>
<dbReference type="UniPathway" id="UPA00074">
    <property type="reaction ID" value="UER00129"/>
</dbReference>